<gene>
    <name evidence="10" type="ordered locus">Halru_2917</name>
</gene>
<dbReference type="HOGENOM" id="CLU_000288_47_1_2"/>
<keyword evidence="5" id="KW-0560">Oxidoreductase</keyword>
<feature type="domain" description="Thioredoxin-like fold" evidence="9">
    <location>
        <begin position="58"/>
        <end position="238"/>
    </location>
</feature>
<dbReference type="Proteomes" id="UP000010846">
    <property type="component" value="Chromosome"/>
</dbReference>
<evidence type="ECO:0000256" key="7">
    <source>
        <dbReference type="ARBA" id="ARBA00023284"/>
    </source>
</evidence>
<dbReference type="KEGG" id="hru:Halru_2917"/>
<dbReference type="GO" id="GO:0016491">
    <property type="term" value="F:oxidoreductase activity"/>
    <property type="evidence" value="ECO:0007669"/>
    <property type="project" value="UniProtKB-KW"/>
</dbReference>
<evidence type="ECO:0000256" key="8">
    <source>
        <dbReference type="SAM" id="MobiDB-lite"/>
    </source>
</evidence>
<proteinExistence type="inferred from homology"/>
<dbReference type="InterPro" id="IPR036249">
    <property type="entry name" value="Thioredoxin-like_sf"/>
</dbReference>
<keyword evidence="10" id="KW-0413">Isomerase</keyword>
<organism evidence="10 11">
    <name type="scientific">Halovivax ruber (strain DSM 18193 / JCM 13892 / XH-70)</name>
    <dbReference type="NCBI Taxonomy" id="797302"/>
    <lineage>
        <taxon>Archaea</taxon>
        <taxon>Methanobacteriati</taxon>
        <taxon>Methanobacteriota</taxon>
        <taxon>Stenosarchaea group</taxon>
        <taxon>Halobacteria</taxon>
        <taxon>Halobacteriales</taxon>
        <taxon>Natrialbaceae</taxon>
        <taxon>Halovivax</taxon>
    </lineage>
</organism>
<keyword evidence="7" id="KW-0676">Redox-active center</keyword>
<evidence type="ECO:0000313" key="11">
    <source>
        <dbReference type="Proteomes" id="UP000010846"/>
    </source>
</evidence>
<dbReference type="PANTHER" id="PTHR13887:SF14">
    <property type="entry name" value="DISULFIDE BOND FORMATION PROTEIN D"/>
    <property type="match status" value="1"/>
</dbReference>
<evidence type="ECO:0000256" key="2">
    <source>
        <dbReference type="ARBA" id="ARBA00007787"/>
    </source>
</evidence>
<feature type="region of interest" description="Disordered" evidence="8">
    <location>
        <begin position="32"/>
        <end position="53"/>
    </location>
</feature>
<name>L0IHN1_HALRX</name>
<sequence>MALDSKSRRAVVAGGVLALGGSGLFLASSGEEDAASDPISPTMHGSEETTPVGVDLTGKPILGQPDASLELYYWTDFQCPFCETFERETLPDLVRSHVESGQVRIVFVPIAVFGEDSLTAAIAARCVWEHVREDDPAAYWDWHEAIFARQDGKNTGWADAGNLVSYTREVDGVDADRLQTCLADDRARYQSMVESDVEFAASFGVSGTPSFLVSNADTREQSFLVGAQPLERFTAAIDDVES</sequence>
<keyword evidence="6" id="KW-1015">Disulfide bond</keyword>
<comment type="similarity">
    <text evidence="1">Belongs to the thioredoxin family. DsbA subfamily.</text>
</comment>
<keyword evidence="3" id="KW-0732">Signal</keyword>
<dbReference type="PANTHER" id="PTHR13887">
    <property type="entry name" value="GLUTATHIONE S-TRANSFERASE KAPPA"/>
    <property type="match status" value="1"/>
</dbReference>
<dbReference type="STRING" id="797302.Halru_2917"/>
<comment type="similarity">
    <text evidence="2">Belongs to the glutaredoxin family.</text>
</comment>
<dbReference type="InterPro" id="IPR012336">
    <property type="entry name" value="Thioredoxin-like_fold"/>
</dbReference>
<evidence type="ECO:0000256" key="1">
    <source>
        <dbReference type="ARBA" id="ARBA00005791"/>
    </source>
</evidence>
<evidence type="ECO:0000256" key="6">
    <source>
        <dbReference type="ARBA" id="ARBA00023157"/>
    </source>
</evidence>
<keyword evidence="4" id="KW-0813">Transport</keyword>
<evidence type="ECO:0000313" key="10">
    <source>
        <dbReference type="EMBL" id="AGB17487.1"/>
    </source>
</evidence>
<keyword evidence="4" id="KW-0249">Electron transport</keyword>
<dbReference type="GeneID" id="14377989"/>
<dbReference type="RefSeq" id="WP_015302074.1">
    <property type="nucleotide sequence ID" value="NC_019964.1"/>
</dbReference>
<dbReference type="AlphaFoldDB" id="L0IHN1"/>
<evidence type="ECO:0000256" key="3">
    <source>
        <dbReference type="ARBA" id="ARBA00022729"/>
    </source>
</evidence>
<dbReference type="SUPFAM" id="SSF52833">
    <property type="entry name" value="Thioredoxin-like"/>
    <property type="match status" value="1"/>
</dbReference>
<dbReference type="EMBL" id="CP003050">
    <property type="protein sequence ID" value="AGB17487.1"/>
    <property type="molecule type" value="Genomic_DNA"/>
</dbReference>
<keyword evidence="11" id="KW-1185">Reference proteome</keyword>
<dbReference type="OrthoDB" id="15256at2157"/>
<dbReference type="eggNOG" id="arCOG02868">
    <property type="taxonomic scope" value="Archaea"/>
</dbReference>
<evidence type="ECO:0000256" key="5">
    <source>
        <dbReference type="ARBA" id="ARBA00023002"/>
    </source>
</evidence>
<accession>L0IHN1</accession>
<dbReference type="Gene3D" id="3.40.30.10">
    <property type="entry name" value="Glutaredoxin"/>
    <property type="match status" value="1"/>
</dbReference>
<protein>
    <submittedName>
        <fullName evidence="10">Protein-disulfide isomerase</fullName>
    </submittedName>
</protein>
<evidence type="ECO:0000256" key="4">
    <source>
        <dbReference type="ARBA" id="ARBA00022982"/>
    </source>
</evidence>
<dbReference type="Pfam" id="PF13462">
    <property type="entry name" value="Thioredoxin_4"/>
    <property type="match status" value="1"/>
</dbReference>
<evidence type="ECO:0000259" key="9">
    <source>
        <dbReference type="Pfam" id="PF13462"/>
    </source>
</evidence>
<dbReference type="GO" id="GO:0016853">
    <property type="term" value="F:isomerase activity"/>
    <property type="evidence" value="ECO:0007669"/>
    <property type="project" value="UniProtKB-KW"/>
</dbReference>
<reference evidence="10" key="1">
    <citation type="submission" date="2011-09" db="EMBL/GenBank/DDBJ databases">
        <title>Complete sequence of Halovivax ruber XH-70.</title>
        <authorList>
            <consortium name="US DOE Joint Genome Institute"/>
            <person name="Lucas S."/>
            <person name="Han J."/>
            <person name="Lapidus A."/>
            <person name="Cheng J.-F."/>
            <person name="Goodwin L."/>
            <person name="Pitluck S."/>
            <person name="Peters L."/>
            <person name="Mikhailova N."/>
            <person name="Davenport K."/>
            <person name="Detter J.C."/>
            <person name="Han C."/>
            <person name="Tapia R."/>
            <person name="Land M."/>
            <person name="Hauser L."/>
            <person name="Kyrpides N."/>
            <person name="Ivanova N."/>
            <person name="Pagani I."/>
            <person name="Sproer C."/>
            <person name="Anderson I."/>
            <person name="Woyke T."/>
        </authorList>
    </citation>
    <scope>NUCLEOTIDE SEQUENCE</scope>
    <source>
        <strain evidence="10">XH-70</strain>
    </source>
</reference>